<dbReference type="AlphaFoldDB" id="A0A1V9A1D6"/>
<dbReference type="Proteomes" id="UP000192591">
    <property type="component" value="Unassembled WGS sequence"/>
</dbReference>
<proteinExistence type="predicted"/>
<gene>
    <name evidence="1" type="ORF">B1813_15065</name>
</gene>
<organism evidence="1 2">
    <name type="scientific">Saccharomonospora piscinae</name>
    <dbReference type="NCBI Taxonomy" id="687388"/>
    <lineage>
        <taxon>Bacteria</taxon>
        <taxon>Bacillati</taxon>
        <taxon>Actinomycetota</taxon>
        <taxon>Actinomycetes</taxon>
        <taxon>Pseudonocardiales</taxon>
        <taxon>Pseudonocardiaceae</taxon>
        <taxon>Saccharomonospora</taxon>
    </lineage>
</organism>
<name>A0A1V9A1D6_SACPI</name>
<accession>A0A1V9A1D6</accession>
<reference evidence="1 2" key="1">
    <citation type="submission" date="2017-02" db="EMBL/GenBank/DDBJ databases">
        <title>Draft genome of Saccharomonospora sp. 154.</title>
        <authorList>
            <person name="Alonso-Carmona G.S."/>
            <person name="De La Haba R."/>
            <person name="Vera-Gargallo B."/>
            <person name="Sandoval-Trujillo A.H."/>
            <person name="Ramirez-Duran N."/>
            <person name="Ventosa A."/>
        </authorList>
    </citation>
    <scope>NUCLEOTIDE SEQUENCE [LARGE SCALE GENOMIC DNA]</scope>
    <source>
        <strain evidence="1 2">LRS4.154</strain>
    </source>
</reference>
<dbReference type="EMBL" id="MWIH01000006">
    <property type="protein sequence ID" value="OQO90843.1"/>
    <property type="molecule type" value="Genomic_DNA"/>
</dbReference>
<comment type="caution">
    <text evidence="1">The sequence shown here is derived from an EMBL/GenBank/DDBJ whole genome shotgun (WGS) entry which is preliminary data.</text>
</comment>
<evidence type="ECO:0000313" key="2">
    <source>
        <dbReference type="Proteomes" id="UP000192591"/>
    </source>
</evidence>
<dbReference type="RefSeq" id="WP_081192982.1">
    <property type="nucleotide sequence ID" value="NZ_MWIH01000006.1"/>
</dbReference>
<dbReference type="STRING" id="1962155.B1813_15065"/>
<keyword evidence="2" id="KW-1185">Reference proteome</keyword>
<sequence length="158" mass="18047">MTSNPLATLRAGLGRRIARFVDFRVDERTQGRLEHHDVRLREAEARVTEQEHCTVDHRRRLDELEAGLERVRGDLLWTTGEVQRLVPHVAAQEARLEDLRESIALVPAGDGGQVVQARTLIEEIQRQHAQLRARLSGVARYEHRLRQLEERAGETANG</sequence>
<evidence type="ECO:0000313" key="1">
    <source>
        <dbReference type="EMBL" id="OQO90843.1"/>
    </source>
</evidence>
<protein>
    <submittedName>
        <fullName evidence="1">Uncharacterized protein</fullName>
    </submittedName>
</protein>